<evidence type="ECO:0000256" key="9">
    <source>
        <dbReference type="ARBA" id="ARBA00051990"/>
    </source>
</evidence>
<dbReference type="InterPro" id="IPR005225">
    <property type="entry name" value="Small_GTP-bd"/>
</dbReference>
<keyword evidence="5" id="KW-0547">Nucleotide-binding</keyword>
<keyword evidence="8" id="KW-0342">GTP-binding</keyword>
<dbReference type="InterPro" id="IPR050055">
    <property type="entry name" value="EF-Tu_GTPase"/>
</dbReference>
<dbReference type="CDD" id="cd03706">
    <property type="entry name" value="mtEFTU_III"/>
    <property type="match status" value="1"/>
</dbReference>
<dbReference type="AlphaFoldDB" id="A0A9P0D4M1"/>
<proteinExistence type="inferred from homology"/>
<accession>A0A9P0D4M1</accession>
<dbReference type="NCBIfam" id="TIGR00231">
    <property type="entry name" value="small_GTP"/>
    <property type="match status" value="1"/>
</dbReference>
<keyword evidence="12" id="KW-1185">Reference proteome</keyword>
<dbReference type="GO" id="GO:0003924">
    <property type="term" value="F:GTPase activity"/>
    <property type="evidence" value="ECO:0007669"/>
    <property type="project" value="InterPro"/>
</dbReference>
<dbReference type="PROSITE" id="PS51722">
    <property type="entry name" value="G_TR_2"/>
    <property type="match status" value="1"/>
</dbReference>
<dbReference type="Gene3D" id="3.40.50.300">
    <property type="entry name" value="P-loop containing nucleotide triphosphate hydrolases"/>
    <property type="match status" value="1"/>
</dbReference>
<evidence type="ECO:0000313" key="12">
    <source>
        <dbReference type="Proteomes" id="UP001153636"/>
    </source>
</evidence>
<dbReference type="InterPro" id="IPR004160">
    <property type="entry name" value="Transl_elong_EFTu/EF1A_C"/>
</dbReference>
<comment type="subcellular location">
    <subcellularLocation>
        <location evidence="1">Cytoplasm</location>
    </subcellularLocation>
</comment>
<dbReference type="SUPFAM" id="SSF50447">
    <property type="entry name" value="Translation proteins"/>
    <property type="match status" value="1"/>
</dbReference>
<dbReference type="InterPro" id="IPR004161">
    <property type="entry name" value="EFTu-like_2"/>
</dbReference>
<comment type="similarity">
    <text evidence="2">Belongs to the TRAFAC class translation factor GTPase superfamily. Classic translation factor GTPase family. EF-Tu/EF-1A subfamily.</text>
</comment>
<keyword evidence="6" id="KW-0251">Elongation factor</keyword>
<dbReference type="NCBIfam" id="NF000766">
    <property type="entry name" value="PRK00049.1"/>
    <property type="match status" value="1"/>
</dbReference>
<dbReference type="GO" id="GO:0005525">
    <property type="term" value="F:GTP binding"/>
    <property type="evidence" value="ECO:0007669"/>
    <property type="project" value="UniProtKB-KW"/>
</dbReference>
<dbReference type="CDD" id="cd01884">
    <property type="entry name" value="EF_Tu"/>
    <property type="match status" value="1"/>
</dbReference>
<dbReference type="FunFam" id="2.40.30.10:FF:000085">
    <property type="entry name" value="Elongation factor Tu"/>
    <property type="match status" value="1"/>
</dbReference>
<evidence type="ECO:0000259" key="10">
    <source>
        <dbReference type="PROSITE" id="PS51722"/>
    </source>
</evidence>
<dbReference type="InterPro" id="IPR041709">
    <property type="entry name" value="EF-Tu_GTP-bd"/>
</dbReference>
<dbReference type="InterPro" id="IPR033720">
    <property type="entry name" value="EFTU_2"/>
</dbReference>
<evidence type="ECO:0000256" key="7">
    <source>
        <dbReference type="ARBA" id="ARBA00022917"/>
    </source>
</evidence>
<evidence type="ECO:0000256" key="5">
    <source>
        <dbReference type="ARBA" id="ARBA00022741"/>
    </source>
</evidence>
<dbReference type="EC" id="3.6.5.3" evidence="3"/>
<dbReference type="GO" id="GO:0005739">
    <property type="term" value="C:mitochondrion"/>
    <property type="evidence" value="ECO:0007669"/>
    <property type="project" value="TreeGrafter"/>
</dbReference>
<comment type="catalytic activity">
    <reaction evidence="9">
        <text>GTP + H2O = GDP + phosphate + H(+)</text>
        <dbReference type="Rhea" id="RHEA:19669"/>
        <dbReference type="ChEBI" id="CHEBI:15377"/>
        <dbReference type="ChEBI" id="CHEBI:15378"/>
        <dbReference type="ChEBI" id="CHEBI:37565"/>
        <dbReference type="ChEBI" id="CHEBI:43474"/>
        <dbReference type="ChEBI" id="CHEBI:58189"/>
        <dbReference type="EC" id="3.6.5.3"/>
    </reaction>
    <physiologicalReaction direction="left-to-right" evidence="9">
        <dbReference type="Rhea" id="RHEA:19670"/>
    </physiologicalReaction>
</comment>
<dbReference type="CDD" id="cd03697">
    <property type="entry name" value="EFTU_II"/>
    <property type="match status" value="1"/>
</dbReference>
<dbReference type="PROSITE" id="PS00301">
    <property type="entry name" value="G_TR_1"/>
    <property type="match status" value="1"/>
</dbReference>
<dbReference type="InterPro" id="IPR009000">
    <property type="entry name" value="Transl_B-barrel_sf"/>
</dbReference>
<dbReference type="PANTHER" id="PTHR43721:SF2">
    <property type="entry name" value="ELONGATION FACTOR TU, MITOCHONDRIAL"/>
    <property type="match status" value="1"/>
</dbReference>
<dbReference type="InterPro" id="IPR027417">
    <property type="entry name" value="P-loop_NTPase"/>
</dbReference>
<dbReference type="FunFam" id="3.40.50.300:FF:000003">
    <property type="entry name" value="Elongation factor Tu"/>
    <property type="match status" value="1"/>
</dbReference>
<dbReference type="Pfam" id="PF03144">
    <property type="entry name" value="GTP_EFTU_D2"/>
    <property type="match status" value="1"/>
</dbReference>
<dbReference type="PANTHER" id="PTHR43721">
    <property type="entry name" value="ELONGATION FACTOR TU-RELATED"/>
    <property type="match status" value="1"/>
</dbReference>
<evidence type="ECO:0000313" key="11">
    <source>
        <dbReference type="EMBL" id="CAH1114598.1"/>
    </source>
</evidence>
<dbReference type="PRINTS" id="PR00315">
    <property type="entry name" value="ELONGATNFCT"/>
</dbReference>
<evidence type="ECO:0000256" key="4">
    <source>
        <dbReference type="ARBA" id="ARBA00017898"/>
    </source>
</evidence>
<dbReference type="InterPro" id="IPR009001">
    <property type="entry name" value="Transl_elong_EF1A/Init_IF2_C"/>
</dbReference>
<evidence type="ECO:0000256" key="6">
    <source>
        <dbReference type="ARBA" id="ARBA00022768"/>
    </source>
</evidence>
<reference evidence="11" key="1">
    <citation type="submission" date="2022-01" db="EMBL/GenBank/DDBJ databases">
        <authorList>
            <person name="King R."/>
        </authorList>
    </citation>
    <scope>NUCLEOTIDE SEQUENCE</scope>
</reference>
<dbReference type="NCBIfam" id="NF009373">
    <property type="entry name" value="PRK12736.1"/>
    <property type="match status" value="1"/>
</dbReference>
<keyword evidence="7" id="KW-0648">Protein biosynthesis</keyword>
<dbReference type="OrthoDB" id="2067at2759"/>
<dbReference type="NCBIfam" id="NF009372">
    <property type="entry name" value="PRK12735.1"/>
    <property type="match status" value="1"/>
</dbReference>
<dbReference type="Pfam" id="PF00009">
    <property type="entry name" value="GTP_EFTU"/>
    <property type="match status" value="1"/>
</dbReference>
<gene>
    <name evidence="11" type="ORF">PSYICH_LOCUS14047</name>
</gene>
<dbReference type="Pfam" id="PF03143">
    <property type="entry name" value="GTP_EFTU_D3"/>
    <property type="match status" value="1"/>
</dbReference>
<dbReference type="InterPro" id="IPR031157">
    <property type="entry name" value="G_TR_CS"/>
</dbReference>
<dbReference type="EMBL" id="OV651820">
    <property type="protein sequence ID" value="CAH1114598.1"/>
    <property type="molecule type" value="Genomic_DNA"/>
</dbReference>
<name>A0A9P0D4M1_9CUCU</name>
<feature type="domain" description="Tr-type G" evidence="10">
    <location>
        <begin position="58"/>
        <end position="253"/>
    </location>
</feature>
<dbReference type="InterPro" id="IPR000795">
    <property type="entry name" value="T_Tr_GTP-bd_dom"/>
</dbReference>
<dbReference type="Gene3D" id="2.40.30.10">
    <property type="entry name" value="Translation factors"/>
    <property type="match status" value="2"/>
</dbReference>
<evidence type="ECO:0000256" key="3">
    <source>
        <dbReference type="ARBA" id="ARBA00011986"/>
    </source>
</evidence>
<sequence>MLLYGFRITPKEIIRLKYNCQFHRQSLNRFSLFSSTFQHNLEQLFPTQVFLNYSTDSKKHVNVGTIGHVDHGKTTLTAAITKVLQKKGLAKYTSYDEIDRAPEEKARGITINAAHIGYSTTKRSYAHTDCPGHADYIKNMISGVSQMDGAILVVAATDGQMPQTREHLLLAKQVGITKIIVYVNKADLVDDEVLQLVELEIRELLEDFGFDGSNLPVIFGSALEALEEKDTEYGVPSVLKLLDILDSYIPDPERDFNSPFMLPIDNVFTVPGRGTVIVGTIHRGTIRKNAESELLGFDTKLKTTISDIQVFKKSIPQAKAGENIGALVRGIKVKDVSKGMILCAAGSQKISNRFKASIYFLSKGEGGRSKPVTNKYCQQLFSKTWNVACRIDMDANVDMILPGEHGTVYVTLLRKMVMVPGQQFTIRENNITVGTGIIAETLTDINITTSLGKLEI</sequence>
<dbReference type="SUPFAM" id="SSF50465">
    <property type="entry name" value="EF-Tu/eEF-1alpha/eIF2-gamma C-terminal domain"/>
    <property type="match status" value="1"/>
</dbReference>
<dbReference type="GO" id="GO:0003746">
    <property type="term" value="F:translation elongation factor activity"/>
    <property type="evidence" value="ECO:0007669"/>
    <property type="project" value="UniProtKB-KW"/>
</dbReference>
<evidence type="ECO:0000256" key="8">
    <source>
        <dbReference type="ARBA" id="ARBA00023134"/>
    </source>
</evidence>
<organism evidence="11 12">
    <name type="scientific">Psylliodes chrysocephalus</name>
    <dbReference type="NCBI Taxonomy" id="3402493"/>
    <lineage>
        <taxon>Eukaryota</taxon>
        <taxon>Metazoa</taxon>
        <taxon>Ecdysozoa</taxon>
        <taxon>Arthropoda</taxon>
        <taxon>Hexapoda</taxon>
        <taxon>Insecta</taxon>
        <taxon>Pterygota</taxon>
        <taxon>Neoptera</taxon>
        <taxon>Endopterygota</taxon>
        <taxon>Coleoptera</taxon>
        <taxon>Polyphaga</taxon>
        <taxon>Cucujiformia</taxon>
        <taxon>Chrysomeloidea</taxon>
        <taxon>Chrysomelidae</taxon>
        <taxon>Galerucinae</taxon>
        <taxon>Alticini</taxon>
        <taxon>Psylliodes</taxon>
    </lineage>
</organism>
<dbReference type="Proteomes" id="UP001153636">
    <property type="component" value="Chromosome 8"/>
</dbReference>
<dbReference type="SUPFAM" id="SSF52540">
    <property type="entry name" value="P-loop containing nucleoside triphosphate hydrolases"/>
    <property type="match status" value="1"/>
</dbReference>
<dbReference type="GO" id="GO:0070125">
    <property type="term" value="P:mitochondrial translational elongation"/>
    <property type="evidence" value="ECO:0007669"/>
    <property type="project" value="TreeGrafter"/>
</dbReference>
<protein>
    <recommendedName>
        <fullName evidence="4">Elongation factor Tu, mitochondrial</fullName>
        <ecNumber evidence="3">3.6.5.3</ecNumber>
    </recommendedName>
</protein>
<evidence type="ECO:0000256" key="1">
    <source>
        <dbReference type="ARBA" id="ARBA00004496"/>
    </source>
</evidence>
<evidence type="ECO:0000256" key="2">
    <source>
        <dbReference type="ARBA" id="ARBA00007249"/>
    </source>
</evidence>